<dbReference type="InterPro" id="IPR041677">
    <property type="entry name" value="DNA2/NAM7_AAA_11"/>
</dbReference>
<keyword evidence="2" id="KW-0547">Nucleotide-binding</keyword>
<dbReference type="AlphaFoldDB" id="A0A2Z2NHQ0"/>
<keyword evidence="5" id="KW-0067">ATP-binding</keyword>
<evidence type="ECO:0000256" key="4">
    <source>
        <dbReference type="ARBA" id="ARBA00022806"/>
    </source>
</evidence>
<evidence type="ECO:0000256" key="5">
    <source>
        <dbReference type="ARBA" id="ARBA00022840"/>
    </source>
</evidence>
<dbReference type="KEGG" id="gai:IMCC3135_02780"/>
<dbReference type="PANTHER" id="PTHR43788:SF8">
    <property type="entry name" value="DNA-BINDING PROTEIN SMUBP-2"/>
    <property type="match status" value="1"/>
</dbReference>
<evidence type="ECO:0000256" key="2">
    <source>
        <dbReference type="ARBA" id="ARBA00022741"/>
    </source>
</evidence>
<dbReference type="Proteomes" id="UP000250079">
    <property type="component" value="Chromosome"/>
</dbReference>
<evidence type="ECO:0000313" key="10">
    <source>
        <dbReference type="Proteomes" id="UP000250079"/>
    </source>
</evidence>
<protein>
    <submittedName>
        <fullName evidence="9">RecBCD enzyme subunit RecD</fullName>
        <ecNumber evidence="9">3.1.11.5</ecNumber>
    </submittedName>
</protein>
<dbReference type="Gene3D" id="3.40.50.300">
    <property type="entry name" value="P-loop containing nucleotide triphosphate hydrolases"/>
    <property type="match status" value="2"/>
</dbReference>
<evidence type="ECO:0000259" key="8">
    <source>
        <dbReference type="Pfam" id="PF13087"/>
    </source>
</evidence>
<sequence length="1090" mass="121788">MARSTVQSRILTSWRAIELFSAQKTPPANPNDKTKPVFRVLGSEPLPWQASHALHRRKLRPKQTWRHTVYAGLFTSTAANELLDRHFGENPDTFDRPGDCAYCLFAFEVDKSGRPLLDTFALSSLAWALGRTLSPGPSSPDWLTGFFETEKAAREDFEHRHALRDEKQDSSANHDETLEPDLFDNLPTDQDEQEHDEHGIDDFDTPEQPLDHDDLIAEILGFIDSLGVGPLIDSPKCRVSSTIISEKNDESKNEPVLLNSFFVDDLDRVAIDIQVNTAGKALTNYLTAPEDLDEGLRVDVNDPPDTTFETLSPAFFPIARWPSPKGHSLVASQQFAVNNIAHSLDGSSGIAAVNGPPGTGKTTLLRDLIANIYVTRAQRLAELDSPKDAFEESTGWKAGDYQRTVWHWKEAFHGYEIVIASSNNGAVANVTMEIPGVNAIDTTSLDGMDHFQDLASHILGDDKEAWGLMAAKLGNRTNRNEFRSRFWFDRDADEAEQPKLPGMKSLLDAFSQETVDWHAAVDEFNIAVELSEHLQEERQHICEQGIRIRTLSKKIAIHRSRHDELQTRLSHSEDALAQAIHEVTLARNMLEASRNERLDHRRFRPGLVEIIFTLGKTFRKWRAKDEQLEIVTEADESNLSSAIGSQSVLATMLSDQQFNYRAAHDHLTELTDKHSRLSANQSRTGKNLGIDIPDPESEDWSNDTKRELSSPWVDETWNEARSQVFVAALALHRAFIRANAVRMRQSLHAAMDVLAGSVPDDAPADTVADAWRALFFVVPVISTTFASFARLFPQMGRESLGWLLVDEAGQALPQQAVGALWRARRAVVVGDPLQLEPIVSISLKAQEALRQYHDVDQAWTPGTMSVQRLADRASPYGTYINSGDEPVWVGSPLRVHRRCAAPMFDICNSIAYDGLMVNGLINKDSSQPVVADWPVSCWIDIRSAISDGHWVEAEGEAMMELLEQLMSLNVDASQIFLISPFRTVSDQLRARTKRFEGINAGTVHTTQGKEANIVVLVLGSDPSSAGARQWASSKPNLLNVAVSRAKRRLYVIGDLSKWRQCNYFSTCADRLERHAKSETLEMVERPFVEI</sequence>
<dbReference type="GO" id="GO:0008854">
    <property type="term" value="F:exodeoxyribonuclease V activity"/>
    <property type="evidence" value="ECO:0007669"/>
    <property type="project" value="UniProtKB-EC"/>
</dbReference>
<feature type="region of interest" description="Disordered" evidence="6">
    <location>
        <begin position="163"/>
        <end position="208"/>
    </location>
</feature>
<feature type="domain" description="DNA2/NAM7 helicase helicase" evidence="7">
    <location>
        <begin position="780"/>
        <end position="839"/>
    </location>
</feature>
<dbReference type="InterPro" id="IPR047187">
    <property type="entry name" value="SF1_C_Upf1"/>
</dbReference>
<dbReference type="Pfam" id="PF13087">
    <property type="entry name" value="AAA_12"/>
    <property type="match status" value="1"/>
</dbReference>
<organism evidence="9 10">
    <name type="scientific">Granulosicoccus antarcticus IMCC3135</name>
    <dbReference type="NCBI Taxonomy" id="1192854"/>
    <lineage>
        <taxon>Bacteria</taxon>
        <taxon>Pseudomonadati</taxon>
        <taxon>Pseudomonadota</taxon>
        <taxon>Gammaproteobacteria</taxon>
        <taxon>Chromatiales</taxon>
        <taxon>Granulosicoccaceae</taxon>
        <taxon>Granulosicoccus</taxon>
    </lineage>
</organism>
<dbReference type="PANTHER" id="PTHR43788">
    <property type="entry name" value="DNA2/NAM7 HELICASE FAMILY MEMBER"/>
    <property type="match status" value="1"/>
</dbReference>
<feature type="compositionally biased region" description="Basic and acidic residues" evidence="6">
    <location>
        <begin position="163"/>
        <end position="177"/>
    </location>
</feature>
<accession>A0A2Z2NHQ0</accession>
<proteinExistence type="inferred from homology"/>
<evidence type="ECO:0000256" key="1">
    <source>
        <dbReference type="ARBA" id="ARBA00007913"/>
    </source>
</evidence>
<reference evidence="9 10" key="1">
    <citation type="submission" date="2016-12" db="EMBL/GenBank/DDBJ databases">
        <authorList>
            <person name="Song W.-J."/>
            <person name="Kurnit D.M."/>
        </authorList>
    </citation>
    <scope>NUCLEOTIDE SEQUENCE [LARGE SCALE GENOMIC DNA]</scope>
    <source>
        <strain evidence="9 10">IMCC3135</strain>
    </source>
</reference>
<evidence type="ECO:0000256" key="3">
    <source>
        <dbReference type="ARBA" id="ARBA00022801"/>
    </source>
</evidence>
<keyword evidence="3 9" id="KW-0378">Hydrolase</keyword>
<dbReference type="SUPFAM" id="SSF52540">
    <property type="entry name" value="P-loop containing nucleoside triphosphate hydrolases"/>
    <property type="match status" value="1"/>
</dbReference>
<dbReference type="InterPro" id="IPR041679">
    <property type="entry name" value="DNA2/NAM7-like_C"/>
</dbReference>
<evidence type="ECO:0000313" key="9">
    <source>
        <dbReference type="EMBL" id="ASJ70669.1"/>
    </source>
</evidence>
<dbReference type="OrthoDB" id="9757917at2"/>
<feature type="region of interest" description="Disordered" evidence="6">
    <location>
        <begin position="675"/>
        <end position="704"/>
    </location>
</feature>
<dbReference type="EC" id="3.1.11.5" evidence="9"/>
<evidence type="ECO:0000256" key="6">
    <source>
        <dbReference type="SAM" id="MobiDB-lite"/>
    </source>
</evidence>
<dbReference type="EMBL" id="CP018632">
    <property type="protein sequence ID" value="ASJ70669.1"/>
    <property type="molecule type" value="Genomic_DNA"/>
</dbReference>
<dbReference type="InterPro" id="IPR027417">
    <property type="entry name" value="P-loop_NTPase"/>
</dbReference>
<dbReference type="InterPro" id="IPR050534">
    <property type="entry name" value="Coronavir_polyprotein_1ab"/>
</dbReference>
<keyword evidence="4" id="KW-0347">Helicase</keyword>
<name>A0A2Z2NHQ0_9GAMM</name>
<comment type="similarity">
    <text evidence="1">Belongs to the DNA2/NAM7 helicase family.</text>
</comment>
<evidence type="ECO:0000259" key="7">
    <source>
        <dbReference type="Pfam" id="PF13086"/>
    </source>
</evidence>
<gene>
    <name evidence="9" type="primary">recD</name>
    <name evidence="9" type="ORF">IMCC3135_02780</name>
</gene>
<dbReference type="CDD" id="cd18808">
    <property type="entry name" value="SF1_C_Upf1"/>
    <property type="match status" value="1"/>
</dbReference>
<dbReference type="RefSeq" id="WP_088916187.1">
    <property type="nucleotide sequence ID" value="NZ_CP018632.1"/>
</dbReference>
<dbReference type="Pfam" id="PF13086">
    <property type="entry name" value="AAA_11"/>
    <property type="match status" value="1"/>
</dbReference>
<dbReference type="GO" id="GO:0005524">
    <property type="term" value="F:ATP binding"/>
    <property type="evidence" value="ECO:0007669"/>
    <property type="project" value="UniProtKB-KW"/>
</dbReference>
<feature type="domain" description="DNA2/NAM7 helicase-like C-terminal" evidence="8">
    <location>
        <begin position="949"/>
        <end position="1054"/>
    </location>
</feature>
<dbReference type="GO" id="GO:0003678">
    <property type="term" value="F:DNA helicase activity"/>
    <property type="evidence" value="ECO:0007669"/>
    <property type="project" value="UniProtKB-ARBA"/>
</dbReference>
<keyword evidence="10" id="KW-1185">Reference proteome</keyword>